<dbReference type="EMBL" id="CP116221">
    <property type="protein sequence ID" value="WCO00849.1"/>
    <property type="molecule type" value="Genomic_DNA"/>
</dbReference>
<name>A0ABY7RUS1_9FLAO</name>
<dbReference type="PROSITE" id="PS51186">
    <property type="entry name" value="GNAT"/>
    <property type="match status" value="1"/>
</dbReference>
<organism evidence="2 3">
    <name type="scientific">Psychroserpens ponticola</name>
    <dbReference type="NCBI Taxonomy" id="2932268"/>
    <lineage>
        <taxon>Bacteria</taxon>
        <taxon>Pseudomonadati</taxon>
        <taxon>Bacteroidota</taxon>
        <taxon>Flavobacteriia</taxon>
        <taxon>Flavobacteriales</taxon>
        <taxon>Flavobacteriaceae</taxon>
        <taxon>Psychroserpens</taxon>
    </lineage>
</organism>
<dbReference type="CDD" id="cd04301">
    <property type="entry name" value="NAT_SF"/>
    <property type="match status" value="1"/>
</dbReference>
<dbReference type="PANTHER" id="PTHR43451:SF1">
    <property type="entry name" value="ACETYLTRANSFERASE"/>
    <property type="match status" value="1"/>
</dbReference>
<dbReference type="SUPFAM" id="SSF55729">
    <property type="entry name" value="Acyl-CoA N-acyltransferases (Nat)"/>
    <property type="match status" value="1"/>
</dbReference>
<gene>
    <name evidence="2" type="ORF">MUN68_012320</name>
</gene>
<dbReference type="GO" id="GO:0016746">
    <property type="term" value="F:acyltransferase activity"/>
    <property type="evidence" value="ECO:0007669"/>
    <property type="project" value="UniProtKB-KW"/>
</dbReference>
<protein>
    <submittedName>
        <fullName evidence="2">GNAT family N-acetyltransferase</fullName>
        <ecNumber evidence="2">2.3.1.-</ecNumber>
    </submittedName>
</protein>
<sequence length="157" mass="18386">MIKDIDFREATQEDLPEITAIYRDTIRAVNSKDYSEEQIEAWSSGADDTKKWQDRIKKFYFLVAEVDNQIVGFSYLKQGYYLENIFVHKDFQRQTIASKLLRIMESQVSINGNDTIKSDISISALDFFDSHFYDVEKKLKKSFKGKVFDILIVTKDL</sequence>
<accession>A0ABY7RUS1</accession>
<dbReference type="Pfam" id="PF13673">
    <property type="entry name" value="Acetyltransf_10"/>
    <property type="match status" value="1"/>
</dbReference>
<feature type="domain" description="N-acetyltransferase" evidence="1">
    <location>
        <begin position="5"/>
        <end position="157"/>
    </location>
</feature>
<proteinExistence type="predicted"/>
<evidence type="ECO:0000313" key="2">
    <source>
        <dbReference type="EMBL" id="WCO00849.1"/>
    </source>
</evidence>
<evidence type="ECO:0000313" key="3">
    <source>
        <dbReference type="Proteomes" id="UP001202717"/>
    </source>
</evidence>
<dbReference type="InterPro" id="IPR016181">
    <property type="entry name" value="Acyl_CoA_acyltransferase"/>
</dbReference>
<keyword evidence="2" id="KW-0012">Acyltransferase</keyword>
<dbReference type="InterPro" id="IPR000182">
    <property type="entry name" value="GNAT_dom"/>
</dbReference>
<dbReference type="Gene3D" id="3.40.630.30">
    <property type="match status" value="1"/>
</dbReference>
<dbReference type="Proteomes" id="UP001202717">
    <property type="component" value="Chromosome"/>
</dbReference>
<evidence type="ECO:0000259" key="1">
    <source>
        <dbReference type="PROSITE" id="PS51186"/>
    </source>
</evidence>
<keyword evidence="2" id="KW-0808">Transferase</keyword>
<reference evidence="2 3" key="1">
    <citation type="submission" date="2023-01" db="EMBL/GenBank/DDBJ databases">
        <title>Psychroserpens ponticola sp. nov., isolated from seawater.</title>
        <authorList>
            <person name="Kristyanto S."/>
            <person name="Jung J."/>
            <person name="Kim J.M."/>
            <person name="Jeon C.O."/>
        </authorList>
    </citation>
    <scope>NUCLEOTIDE SEQUENCE [LARGE SCALE GENOMIC DNA]</scope>
    <source>
        <strain evidence="2 3">MSW6</strain>
    </source>
</reference>
<dbReference type="EC" id="2.3.1.-" evidence="2"/>
<dbReference type="InterPro" id="IPR052564">
    <property type="entry name" value="N-acetyltrans/Recomb-assoc"/>
</dbReference>
<dbReference type="PANTHER" id="PTHR43451">
    <property type="entry name" value="ACETYLTRANSFERASE (GNAT) FAMILY PROTEIN"/>
    <property type="match status" value="1"/>
</dbReference>
<keyword evidence="3" id="KW-1185">Reference proteome</keyword>
<dbReference type="RefSeq" id="WP_249995842.1">
    <property type="nucleotide sequence ID" value="NZ_CP116221.1"/>
</dbReference>